<dbReference type="PANTHER" id="PTHR24347">
    <property type="entry name" value="SERINE/THREONINE-PROTEIN KINASE"/>
    <property type="match status" value="1"/>
</dbReference>
<evidence type="ECO:0000259" key="7">
    <source>
        <dbReference type="PROSITE" id="PS50011"/>
    </source>
</evidence>
<dbReference type="PROSITE" id="PS50011">
    <property type="entry name" value="PROTEIN_KINASE_DOM"/>
    <property type="match status" value="1"/>
</dbReference>
<comment type="caution">
    <text evidence="8">The sequence shown here is derived from an EMBL/GenBank/DDBJ whole genome shotgun (WGS) entry which is preliminary data.</text>
</comment>
<dbReference type="InterPro" id="IPR000253">
    <property type="entry name" value="FHA_dom"/>
</dbReference>
<feature type="binding site" evidence="4">
    <location>
        <position position="356"/>
    </location>
    <ligand>
        <name>ATP</name>
        <dbReference type="ChEBI" id="CHEBI:30616"/>
    </ligand>
</feature>
<reference evidence="8" key="1">
    <citation type="submission" date="2020-12" db="EMBL/GenBank/DDBJ databases">
        <title>Metabolic potential, ecology and presence of endohyphal bacteria is reflected in genomic diversity of Mucoromycotina.</title>
        <authorList>
            <person name="Muszewska A."/>
            <person name="Okrasinska A."/>
            <person name="Steczkiewicz K."/>
            <person name="Drgas O."/>
            <person name="Orlowska M."/>
            <person name="Perlinska-Lenart U."/>
            <person name="Aleksandrzak-Piekarczyk T."/>
            <person name="Szatraj K."/>
            <person name="Zielenkiewicz U."/>
            <person name="Pilsyk S."/>
            <person name="Malc E."/>
            <person name="Mieczkowski P."/>
            <person name="Kruszewska J.S."/>
            <person name="Biernat P."/>
            <person name="Pawlowska J."/>
        </authorList>
    </citation>
    <scope>NUCLEOTIDE SEQUENCE</scope>
    <source>
        <strain evidence="8">WA0000051536</strain>
    </source>
</reference>
<dbReference type="Gene3D" id="2.60.200.20">
    <property type="match status" value="1"/>
</dbReference>
<gene>
    <name evidence="8" type="ORF">INT44_004772</name>
</gene>
<name>A0A8H7UMF3_9FUNG</name>
<evidence type="ECO:0000256" key="4">
    <source>
        <dbReference type="PROSITE-ProRule" id="PRU10141"/>
    </source>
</evidence>
<dbReference type="SUPFAM" id="SSF56112">
    <property type="entry name" value="Protein kinase-like (PK-like)"/>
    <property type="match status" value="1"/>
</dbReference>
<feature type="compositionally biased region" description="Basic and acidic residues" evidence="5">
    <location>
        <begin position="66"/>
        <end position="76"/>
    </location>
</feature>
<keyword evidence="2 4" id="KW-0547">Nucleotide-binding</keyword>
<dbReference type="Gene3D" id="1.10.510.10">
    <property type="entry name" value="Transferase(Phosphotransferase) domain 1"/>
    <property type="match status" value="1"/>
</dbReference>
<dbReference type="FunFam" id="1.10.510.10:FF:000571">
    <property type="entry name" value="Maternal embryonic leucine zipper kinase"/>
    <property type="match status" value="1"/>
</dbReference>
<dbReference type="Pfam" id="PF00069">
    <property type="entry name" value="Pkinase"/>
    <property type="match status" value="1"/>
</dbReference>
<dbReference type="FunFam" id="3.30.200.20:FF:000042">
    <property type="entry name" value="Aurora kinase A"/>
    <property type="match status" value="1"/>
</dbReference>
<dbReference type="SMART" id="SM00220">
    <property type="entry name" value="S_TKc"/>
    <property type="match status" value="1"/>
</dbReference>
<dbReference type="PROSITE" id="PS50006">
    <property type="entry name" value="FHA_DOMAIN"/>
    <property type="match status" value="1"/>
</dbReference>
<evidence type="ECO:0000313" key="8">
    <source>
        <dbReference type="EMBL" id="KAG2187102.1"/>
    </source>
</evidence>
<feature type="compositionally biased region" description="Polar residues" evidence="5">
    <location>
        <begin position="78"/>
        <end position="100"/>
    </location>
</feature>
<dbReference type="Pfam" id="PF00498">
    <property type="entry name" value="FHA"/>
    <property type="match status" value="1"/>
</dbReference>
<feature type="compositionally biased region" description="Polar residues" evidence="5">
    <location>
        <begin position="1"/>
        <end position="19"/>
    </location>
</feature>
<evidence type="ECO:0000256" key="5">
    <source>
        <dbReference type="SAM" id="MobiDB-lite"/>
    </source>
</evidence>
<evidence type="ECO:0000256" key="3">
    <source>
        <dbReference type="ARBA" id="ARBA00022840"/>
    </source>
</evidence>
<dbReference type="EMBL" id="JAEPRA010000003">
    <property type="protein sequence ID" value="KAG2187102.1"/>
    <property type="molecule type" value="Genomic_DNA"/>
</dbReference>
<feature type="domain" description="FHA" evidence="6">
    <location>
        <begin position="214"/>
        <end position="278"/>
    </location>
</feature>
<dbReference type="SMART" id="SM00240">
    <property type="entry name" value="FHA"/>
    <property type="match status" value="1"/>
</dbReference>
<dbReference type="GO" id="GO:0004672">
    <property type="term" value="F:protein kinase activity"/>
    <property type="evidence" value="ECO:0007669"/>
    <property type="project" value="InterPro"/>
</dbReference>
<keyword evidence="9" id="KW-1185">Reference proteome</keyword>
<feature type="region of interest" description="Disordered" evidence="5">
    <location>
        <begin position="1"/>
        <end position="116"/>
    </location>
</feature>
<dbReference type="InterPro" id="IPR011009">
    <property type="entry name" value="Kinase-like_dom_sf"/>
</dbReference>
<dbReference type="AlphaFoldDB" id="A0A8H7UMF3"/>
<dbReference type="InterPro" id="IPR017441">
    <property type="entry name" value="Protein_kinase_ATP_BS"/>
</dbReference>
<sequence length="658" mass="73975">MTQFTAGETSMYEETTPPSQEFKKLELPSHPTLIRSATVPPSNVIRQLENNEPSTLRPYASNLELTNERKHSRDDSGEISTDSAESTSTTGPPTHQNSFSRESKRRTIGADKTQDTIAGSGHAFVTAHSITSESSTSVNNLLESPLDDTTLVTTSVKELSQPIPSQTNSASSGPDWSAHPNAWGYLQSLNKDYPSRYLERNGKPEPDVNQRAGYMIGRSDRCELSIEHPFVSQRHCLIYILWQSSSDNENEEIKLPVRPTVIIEDMSRNGTFINGQSMERGSRQVLNNGDHIQLYRRAAFEETDPRQQFFKIVLSPDLVEPTFEESYDLGKTLGEGNFAKVYVAIERETRRKFAVKIIQKRRFASKPKLLASLRKEIAVLMGLPKHECIMSVEKVFEDSDLMYLVLELGGGGDLFEYVYEKQRLPEAEARLLFWQLLVGLDYLHSNNVVHRDLKLENGMARMLHWLYQHVIDRTFSVLFEDKKGLRIKIGDFGLATFSHRHFALTSRCGTPSYVAPEVLAPASSRAYGKEVDLWSLGVMLYICLCGYPPFYADASVPAQAIRSGQFTFVEADWKNVTKEAKDLVSRLMTVDPAKRITVTEAMFHNWLTMELPGEADIDPAVIANIRSIFSSQRATMQETQTCTAPFGDTGDLTSEDEG</sequence>
<keyword evidence="3 4" id="KW-0067">ATP-binding</keyword>
<dbReference type="OrthoDB" id="407410at2759"/>
<organism evidence="8 9">
    <name type="scientific">Umbelopsis vinacea</name>
    <dbReference type="NCBI Taxonomy" id="44442"/>
    <lineage>
        <taxon>Eukaryota</taxon>
        <taxon>Fungi</taxon>
        <taxon>Fungi incertae sedis</taxon>
        <taxon>Mucoromycota</taxon>
        <taxon>Mucoromycotina</taxon>
        <taxon>Umbelopsidomycetes</taxon>
        <taxon>Umbelopsidales</taxon>
        <taxon>Umbelopsidaceae</taxon>
        <taxon>Umbelopsis</taxon>
    </lineage>
</organism>
<feature type="compositionally biased region" description="Polar residues" evidence="5">
    <location>
        <begin position="39"/>
        <end position="54"/>
    </location>
</feature>
<evidence type="ECO:0000256" key="1">
    <source>
        <dbReference type="ARBA" id="ARBA00005575"/>
    </source>
</evidence>
<dbReference type="PROSITE" id="PS00107">
    <property type="entry name" value="PROTEIN_KINASE_ATP"/>
    <property type="match status" value="1"/>
</dbReference>
<comment type="similarity">
    <text evidence="1">Belongs to the protein kinase superfamily. CAMK Ser/Thr protein kinase family. CHEK2 subfamily.</text>
</comment>
<protein>
    <submittedName>
        <fullName evidence="8">Uncharacterized protein</fullName>
    </submittedName>
</protein>
<evidence type="ECO:0000256" key="2">
    <source>
        <dbReference type="ARBA" id="ARBA00022741"/>
    </source>
</evidence>
<dbReference type="GO" id="GO:0005524">
    <property type="term" value="F:ATP binding"/>
    <property type="evidence" value="ECO:0007669"/>
    <property type="project" value="UniProtKB-UniRule"/>
</dbReference>
<dbReference type="CDD" id="cd05117">
    <property type="entry name" value="STKc_CAMK"/>
    <property type="match status" value="1"/>
</dbReference>
<feature type="domain" description="Protein kinase" evidence="7">
    <location>
        <begin position="327"/>
        <end position="607"/>
    </location>
</feature>
<dbReference type="Proteomes" id="UP000612746">
    <property type="component" value="Unassembled WGS sequence"/>
</dbReference>
<evidence type="ECO:0000313" key="9">
    <source>
        <dbReference type="Proteomes" id="UP000612746"/>
    </source>
</evidence>
<dbReference type="InterPro" id="IPR000719">
    <property type="entry name" value="Prot_kinase_dom"/>
</dbReference>
<proteinExistence type="inferred from homology"/>
<evidence type="ECO:0000259" key="6">
    <source>
        <dbReference type="PROSITE" id="PS50006"/>
    </source>
</evidence>
<dbReference type="SUPFAM" id="SSF49879">
    <property type="entry name" value="SMAD/FHA domain"/>
    <property type="match status" value="1"/>
</dbReference>
<dbReference type="InterPro" id="IPR008984">
    <property type="entry name" value="SMAD_FHA_dom_sf"/>
</dbReference>
<accession>A0A8H7UMF3</accession>